<feature type="chain" id="PRO_5011744199" evidence="2">
    <location>
        <begin position="21"/>
        <end position="230"/>
    </location>
</feature>
<keyword evidence="1 2" id="KW-0732">Signal</keyword>
<dbReference type="STRING" id="1334022.SAMN04487907_1056"/>
<evidence type="ECO:0000256" key="2">
    <source>
        <dbReference type="SAM" id="SignalP"/>
    </source>
</evidence>
<keyword evidence="5" id="KW-1185">Reference proteome</keyword>
<dbReference type="OrthoDB" id="1421140at2"/>
<accession>A0A1I1JU78</accession>
<dbReference type="AlphaFoldDB" id="A0A1I1JU78"/>
<reference evidence="5" key="1">
    <citation type="submission" date="2016-10" db="EMBL/GenBank/DDBJ databases">
        <authorList>
            <person name="Varghese N."/>
            <person name="Submissions S."/>
        </authorList>
    </citation>
    <scope>NUCLEOTIDE SEQUENCE [LARGE SCALE GENOMIC DNA]</scope>
    <source>
        <strain evidence="5">DSM 24499</strain>
    </source>
</reference>
<name>A0A1I1JU78_9FLAO</name>
<dbReference type="EMBL" id="FOKV01000005">
    <property type="protein sequence ID" value="SFC50048.1"/>
    <property type="molecule type" value="Genomic_DNA"/>
</dbReference>
<dbReference type="SUPFAM" id="SSF56925">
    <property type="entry name" value="OMPA-like"/>
    <property type="match status" value="1"/>
</dbReference>
<evidence type="ECO:0000256" key="1">
    <source>
        <dbReference type="ARBA" id="ARBA00022729"/>
    </source>
</evidence>
<feature type="signal peptide" evidence="2">
    <location>
        <begin position="1"/>
        <end position="20"/>
    </location>
</feature>
<dbReference type="Pfam" id="PF13505">
    <property type="entry name" value="OMP_b-brl"/>
    <property type="match status" value="1"/>
</dbReference>
<gene>
    <name evidence="4" type="ORF">SAMN04487907_1056</name>
</gene>
<evidence type="ECO:0000313" key="5">
    <source>
        <dbReference type="Proteomes" id="UP000199438"/>
    </source>
</evidence>
<dbReference type="RefSeq" id="WP_092542892.1">
    <property type="nucleotide sequence ID" value="NZ_FOKV01000005.1"/>
</dbReference>
<dbReference type="Proteomes" id="UP000199438">
    <property type="component" value="Unassembled WGS sequence"/>
</dbReference>
<dbReference type="InterPro" id="IPR011250">
    <property type="entry name" value="OMP/PagP_B-barrel"/>
</dbReference>
<sequence>MKKNITLFIFSLLFSFSAFSQDYTVGLKAGVSIGHGGEIVGDPHQAYPGRVHTSIYKEGFHGGIFMQLEMKQFFLRAEGLYNRIQTEFQFDRRPSAYSIDKISVPVLGGYHIYGPFDIYLGPGLSINNGNATLEDELANNGEIPIDDFYVALNAGIKAHLGRFELDVRYEYNLESNEEFSITMDYTSNGIGPATFTNRRINQLMISASVGLFDSKYRPKKSKRKRGCYFR</sequence>
<feature type="domain" description="Outer membrane protein beta-barrel" evidence="3">
    <location>
        <begin position="7"/>
        <end position="187"/>
    </location>
</feature>
<evidence type="ECO:0000313" key="4">
    <source>
        <dbReference type="EMBL" id="SFC50048.1"/>
    </source>
</evidence>
<proteinExistence type="predicted"/>
<evidence type="ECO:0000259" key="3">
    <source>
        <dbReference type="Pfam" id="PF13505"/>
    </source>
</evidence>
<organism evidence="4 5">
    <name type="scientific">Zunongwangia mangrovi</name>
    <dbReference type="NCBI Taxonomy" id="1334022"/>
    <lineage>
        <taxon>Bacteria</taxon>
        <taxon>Pseudomonadati</taxon>
        <taxon>Bacteroidota</taxon>
        <taxon>Flavobacteriia</taxon>
        <taxon>Flavobacteriales</taxon>
        <taxon>Flavobacteriaceae</taxon>
        <taxon>Zunongwangia</taxon>
    </lineage>
</organism>
<dbReference type="InterPro" id="IPR027385">
    <property type="entry name" value="Beta-barrel_OMP"/>
</dbReference>
<protein>
    <submittedName>
        <fullName evidence="4">Outer membrane protein beta-barrel domain-containing protein</fullName>
    </submittedName>
</protein>